<dbReference type="InterPro" id="IPR051260">
    <property type="entry name" value="Diverse_substr_monoxygenases"/>
</dbReference>
<evidence type="ECO:0000259" key="6">
    <source>
        <dbReference type="Pfam" id="PF00296"/>
    </source>
</evidence>
<evidence type="ECO:0000256" key="2">
    <source>
        <dbReference type="ARBA" id="ARBA00022643"/>
    </source>
</evidence>
<dbReference type="SUPFAM" id="SSF51679">
    <property type="entry name" value="Bacterial luciferase-like"/>
    <property type="match status" value="1"/>
</dbReference>
<evidence type="ECO:0000256" key="1">
    <source>
        <dbReference type="ARBA" id="ARBA00022630"/>
    </source>
</evidence>
<dbReference type="GO" id="GO:0004497">
    <property type="term" value="F:monooxygenase activity"/>
    <property type="evidence" value="ECO:0007669"/>
    <property type="project" value="UniProtKB-KW"/>
</dbReference>
<dbReference type="InterPro" id="IPR011251">
    <property type="entry name" value="Luciferase-like_dom"/>
</dbReference>
<sequence>MTAAPSPARPVHAPAAVRIPLAAAAEPAAQLAQLREAARRLEAAGVTWLVLGDDGQSGFDAVTVAGWLAPATESIVLVPEAPVTHAEPFHLATATATLDHDSRGRAGWAPIAQTSEAAARLVGRRPAATAGAAWAEVPVVAEAVTALWHSWEPDAIVRDAATGRFVDRERLHYVRFTGTDSVGEEFTITGPSIVPRPPQGTLPTLIRVTGPETAEAAAQAADIVVLAEAPGAAGWDAAPAEDRTVLRALHAQELDTAGAELSEVLVDVADAAGALRLAEWLGSAERGGNAPAQASGRAPAEAGGSETELQNGEPRNGEQGTPR</sequence>
<dbReference type="Pfam" id="PF00296">
    <property type="entry name" value="Bac_luciferase"/>
    <property type="match status" value="1"/>
</dbReference>
<reference evidence="7 8" key="1">
    <citation type="submission" date="2020-01" db="EMBL/GenBank/DDBJ databases">
        <authorList>
            <person name="Deng T."/>
        </authorList>
    </citation>
    <scope>NUCLEOTIDE SEQUENCE [LARGE SCALE GENOMIC DNA]</scope>
    <source>
        <strain evidence="7 8">5221</strain>
    </source>
</reference>
<keyword evidence="4" id="KW-0503">Monooxygenase</keyword>
<evidence type="ECO:0000313" key="7">
    <source>
        <dbReference type="EMBL" id="MYM18614.1"/>
    </source>
</evidence>
<keyword evidence="1" id="KW-0285">Flavoprotein</keyword>
<gene>
    <name evidence="7" type="ORF">GSY69_01110</name>
</gene>
<proteinExistence type="predicted"/>
<organism evidence="7 8">
    <name type="scientific">Brevibacterium rongguiense</name>
    <dbReference type="NCBI Taxonomy" id="2695267"/>
    <lineage>
        <taxon>Bacteria</taxon>
        <taxon>Bacillati</taxon>
        <taxon>Actinomycetota</taxon>
        <taxon>Actinomycetes</taxon>
        <taxon>Micrococcales</taxon>
        <taxon>Brevibacteriaceae</taxon>
        <taxon>Brevibacterium</taxon>
    </lineage>
</organism>
<name>A0A6N9H4S6_9MICO</name>
<keyword evidence="8" id="KW-1185">Reference proteome</keyword>
<evidence type="ECO:0000256" key="3">
    <source>
        <dbReference type="ARBA" id="ARBA00023002"/>
    </source>
</evidence>
<comment type="caution">
    <text evidence="7">The sequence shown here is derived from an EMBL/GenBank/DDBJ whole genome shotgun (WGS) entry which is preliminary data.</text>
</comment>
<accession>A0A6N9H4S6</accession>
<dbReference type="EMBL" id="WWEQ01000003">
    <property type="protein sequence ID" value="MYM18614.1"/>
    <property type="molecule type" value="Genomic_DNA"/>
</dbReference>
<evidence type="ECO:0000256" key="5">
    <source>
        <dbReference type="SAM" id="MobiDB-lite"/>
    </source>
</evidence>
<dbReference type="PANTHER" id="PTHR30011:SF16">
    <property type="entry name" value="C2H2 FINGER DOMAIN TRANSCRIPTION FACTOR (EUROFUNG)-RELATED"/>
    <property type="match status" value="1"/>
</dbReference>
<feature type="region of interest" description="Disordered" evidence="5">
    <location>
        <begin position="285"/>
        <end position="323"/>
    </location>
</feature>
<feature type="domain" description="Luciferase-like" evidence="6">
    <location>
        <begin position="28"/>
        <end position="247"/>
    </location>
</feature>
<evidence type="ECO:0000256" key="4">
    <source>
        <dbReference type="ARBA" id="ARBA00023033"/>
    </source>
</evidence>
<dbReference type="Proteomes" id="UP000469215">
    <property type="component" value="Unassembled WGS sequence"/>
</dbReference>
<evidence type="ECO:0000313" key="8">
    <source>
        <dbReference type="Proteomes" id="UP000469215"/>
    </source>
</evidence>
<keyword evidence="3" id="KW-0560">Oxidoreductase</keyword>
<dbReference type="GO" id="GO:0016705">
    <property type="term" value="F:oxidoreductase activity, acting on paired donors, with incorporation or reduction of molecular oxygen"/>
    <property type="evidence" value="ECO:0007669"/>
    <property type="project" value="InterPro"/>
</dbReference>
<keyword evidence="2" id="KW-0288">FMN</keyword>
<dbReference type="Gene3D" id="3.20.20.30">
    <property type="entry name" value="Luciferase-like domain"/>
    <property type="match status" value="1"/>
</dbReference>
<dbReference type="AlphaFoldDB" id="A0A6N9H4S6"/>
<dbReference type="PANTHER" id="PTHR30011">
    <property type="entry name" value="ALKANESULFONATE MONOOXYGENASE-RELATED"/>
    <property type="match status" value="1"/>
</dbReference>
<dbReference type="InterPro" id="IPR036661">
    <property type="entry name" value="Luciferase-like_sf"/>
</dbReference>
<protein>
    <submittedName>
        <fullName evidence="7">LLM class flavin-dependent oxidoreductase</fullName>
    </submittedName>
</protein>